<dbReference type="GeneID" id="97221309"/>
<organism evidence="1 2">
    <name type="scientific">Aeromonas bivalvium</name>
    <dbReference type="NCBI Taxonomy" id="440079"/>
    <lineage>
        <taxon>Bacteria</taxon>
        <taxon>Pseudomonadati</taxon>
        <taxon>Pseudomonadota</taxon>
        <taxon>Gammaproteobacteria</taxon>
        <taxon>Aeromonadales</taxon>
        <taxon>Aeromonadaceae</taxon>
        <taxon>Aeromonas</taxon>
    </lineage>
</organism>
<protein>
    <submittedName>
        <fullName evidence="1">DUF4256 domain-containing protein</fullName>
    </submittedName>
</protein>
<evidence type="ECO:0000313" key="2">
    <source>
        <dbReference type="Proteomes" id="UP001630969"/>
    </source>
</evidence>
<keyword evidence="2" id="KW-1185">Reference proteome</keyword>
<sequence length="184" mass="20480">MMKVTKTQIDELLATLQARFERHQHRHQGITWSQVRARLDASPQSLRSLHEMESSGGEPDVIGQDRQSGQFLFCDCSAESPSGRRSLCYDGAALASRKENKPAGCATELAAKMGISLLTEAEYRALQTLGCFDAKTSSWIQTPEAIRTLGGALFCDRRYDSVFLYHNGPQSYYAARGFRGLLRV</sequence>
<reference evidence="1 2" key="1">
    <citation type="submission" date="2024-09" db="EMBL/GenBank/DDBJ databases">
        <title>Aeromonas strains Genome sequencing and assembly.</title>
        <authorList>
            <person name="Hu X."/>
            <person name="Tang B."/>
        </authorList>
    </citation>
    <scope>NUCLEOTIDE SEQUENCE [LARGE SCALE GENOMIC DNA]</scope>
    <source>
        <strain evidence="1 2">NB23SCDHY001</strain>
    </source>
</reference>
<comment type="caution">
    <text evidence="1">The sequence shown here is derived from an EMBL/GenBank/DDBJ whole genome shotgun (WGS) entry which is preliminary data.</text>
</comment>
<dbReference type="Pfam" id="PF14066">
    <property type="entry name" value="DUF4256"/>
    <property type="match status" value="1"/>
</dbReference>
<proteinExistence type="predicted"/>
<dbReference type="EMBL" id="JBGXBU010000006">
    <property type="protein sequence ID" value="MFM4894045.1"/>
    <property type="molecule type" value="Genomic_DNA"/>
</dbReference>
<gene>
    <name evidence="1" type="ORF">ACEUDJ_14385</name>
</gene>
<name>A0ABW9GSC9_9GAMM</name>
<evidence type="ECO:0000313" key="1">
    <source>
        <dbReference type="EMBL" id="MFM4894045.1"/>
    </source>
</evidence>
<dbReference type="Proteomes" id="UP001630969">
    <property type="component" value="Unassembled WGS sequence"/>
</dbReference>
<dbReference type="RefSeq" id="WP_408747174.1">
    <property type="nucleotide sequence ID" value="NZ_JBGXAX010000007.1"/>
</dbReference>
<dbReference type="InterPro" id="IPR025352">
    <property type="entry name" value="DUF4256"/>
</dbReference>
<accession>A0ABW9GSC9</accession>